<accession>C5FSY6</accession>
<dbReference type="PROSITE" id="PS00463">
    <property type="entry name" value="ZN2_CY6_FUNGAL_1"/>
    <property type="match status" value="1"/>
</dbReference>
<dbReference type="OMA" id="WRRLWYI"/>
<keyword evidence="10" id="KW-1185">Reference proteome</keyword>
<keyword evidence="3" id="KW-0805">Transcription regulation</keyword>
<dbReference type="CDD" id="cd12148">
    <property type="entry name" value="fungal_TF_MHR"/>
    <property type="match status" value="1"/>
</dbReference>
<dbReference type="PROSITE" id="PS50048">
    <property type="entry name" value="ZN2_CY6_FUNGAL_2"/>
    <property type="match status" value="1"/>
</dbReference>
<feature type="region of interest" description="Disordered" evidence="7">
    <location>
        <begin position="572"/>
        <end position="598"/>
    </location>
</feature>
<dbReference type="Proteomes" id="UP000002035">
    <property type="component" value="Unassembled WGS sequence"/>
</dbReference>
<evidence type="ECO:0000313" key="9">
    <source>
        <dbReference type="EMBL" id="EEQ32989.1"/>
    </source>
</evidence>
<evidence type="ECO:0000256" key="2">
    <source>
        <dbReference type="ARBA" id="ARBA00022833"/>
    </source>
</evidence>
<dbReference type="PANTHER" id="PTHR47171:SF4">
    <property type="entry name" value="ACETAMIDASE REGULATORY PROTEIN"/>
    <property type="match status" value="1"/>
</dbReference>
<keyword evidence="1" id="KW-0479">Metal-binding</keyword>
<evidence type="ECO:0000259" key="8">
    <source>
        <dbReference type="PROSITE" id="PS50048"/>
    </source>
</evidence>
<dbReference type="EMBL" id="DS995705">
    <property type="protein sequence ID" value="EEQ32989.1"/>
    <property type="molecule type" value="Genomic_DNA"/>
</dbReference>
<evidence type="ECO:0000256" key="5">
    <source>
        <dbReference type="ARBA" id="ARBA00023163"/>
    </source>
</evidence>
<dbReference type="SUPFAM" id="SSF57701">
    <property type="entry name" value="Zn2/Cys6 DNA-binding domain"/>
    <property type="match status" value="1"/>
</dbReference>
<dbReference type="GO" id="GO:0003677">
    <property type="term" value="F:DNA binding"/>
    <property type="evidence" value="ECO:0007669"/>
    <property type="project" value="UniProtKB-KW"/>
</dbReference>
<dbReference type="CDD" id="cd00067">
    <property type="entry name" value="GAL4"/>
    <property type="match status" value="1"/>
</dbReference>
<dbReference type="SMART" id="SM00906">
    <property type="entry name" value="Fungal_trans"/>
    <property type="match status" value="1"/>
</dbReference>
<dbReference type="InterPro" id="IPR007219">
    <property type="entry name" value="XnlR_reg_dom"/>
</dbReference>
<dbReference type="AlphaFoldDB" id="C5FSY6"/>
<sequence>MDVKPPSPADENGLKRKRPAACVHCHQRKVRCDARTVGVPCSNCRTAGKLDCRIHEKKKRTASRSLRHPVPIRCAPFPESDEPHAQASLANPMPDSHHTTMSILDIPAQKEDSYPAASVMDCSETAHHFGAGQAIGQLIDEESTHRKIQKNVRVIYVGQDVSNLNFLLRQQHLDRDDEVYHFATNEISRKYIECGFEQVPRDAFVLPEPALADELVDAYFKHVNPGFPILAEDIFMAQYKGRDSSDAPSLLVLQAVLLAGAHVSRPRPMRDTLKAAFFRRAKLLFEARVERNRDIMVQAALLLTWYSDPVDDDVAANAHYWVGVAARIATGLVPHDKRMWRRAWWILVQFDVMVSLQYGRPQAINLDDCDVEPLRASDFEGCGNNIQQDYVIQFTELCCMISFIVRERFGLRISPERRKAILSEADRALANWSIKLPDTVRMSTTDMDAWPALLHLTYNNFLILLHRPHPRASADTYAHNDAEICSAAAGVIVSIFEELREKDRIKYLWSSAVNTLFTAMIQIRVELRFSNPVLAINALRRFDSTLVTLRALKHLPPLRELQRLKYDMQMVKSKQTNTARAREGDPISKVSEGPPPQVEALLPQSQLQSWWPKTQFSERLNYFTHSEPIVPVSGPQPQQPQQQQQHPQPSEHLPGQGPDWRQLFTFAESEPCGAVVPENLNDMEDEWRELYLHDPGLTDYFQESTWLQS</sequence>
<dbReference type="OrthoDB" id="4236860at2759"/>
<proteinExistence type="predicted"/>
<dbReference type="InterPro" id="IPR001138">
    <property type="entry name" value="Zn2Cys6_DnaBD"/>
</dbReference>
<dbReference type="Gene3D" id="4.10.240.10">
    <property type="entry name" value="Zn(2)-C6 fungal-type DNA-binding domain"/>
    <property type="match status" value="1"/>
</dbReference>
<name>C5FSY6_ARTOC</name>
<reference evidence="10" key="1">
    <citation type="journal article" date="2012" name="MBio">
        <title>Comparative genome analysis of Trichophyton rubrum and related dermatophytes reveals candidate genes involved in infection.</title>
        <authorList>
            <person name="Martinez D.A."/>
            <person name="Oliver B.G."/>
            <person name="Graeser Y."/>
            <person name="Goldberg J.M."/>
            <person name="Li W."/>
            <person name="Martinez-Rossi N.M."/>
            <person name="Monod M."/>
            <person name="Shelest E."/>
            <person name="Barton R.C."/>
            <person name="Birch E."/>
            <person name="Brakhage A.A."/>
            <person name="Chen Z."/>
            <person name="Gurr S.J."/>
            <person name="Heiman D."/>
            <person name="Heitman J."/>
            <person name="Kosti I."/>
            <person name="Rossi A."/>
            <person name="Saif S."/>
            <person name="Samalova M."/>
            <person name="Saunders C.W."/>
            <person name="Shea T."/>
            <person name="Summerbell R.C."/>
            <person name="Xu J."/>
            <person name="Young S."/>
            <person name="Zeng Q."/>
            <person name="Birren B.W."/>
            <person name="Cuomo C.A."/>
            <person name="White T.C."/>
        </authorList>
    </citation>
    <scope>NUCLEOTIDE SEQUENCE [LARGE SCALE GENOMIC DNA]</scope>
    <source>
        <strain evidence="10">ATCC MYA-4605 / CBS 113480</strain>
    </source>
</reference>
<evidence type="ECO:0000256" key="1">
    <source>
        <dbReference type="ARBA" id="ARBA00022723"/>
    </source>
</evidence>
<protein>
    <submittedName>
        <fullName evidence="9">Regulatory protein amdR</fullName>
    </submittedName>
</protein>
<dbReference type="GO" id="GO:0000981">
    <property type="term" value="F:DNA-binding transcription factor activity, RNA polymerase II-specific"/>
    <property type="evidence" value="ECO:0007669"/>
    <property type="project" value="InterPro"/>
</dbReference>
<dbReference type="InterPro" id="IPR052073">
    <property type="entry name" value="Amide_Lactam_Regulators"/>
</dbReference>
<dbReference type="STRING" id="554155.C5FSY6"/>
<evidence type="ECO:0000313" key="10">
    <source>
        <dbReference type="Proteomes" id="UP000002035"/>
    </source>
</evidence>
<feature type="domain" description="Zn(2)-C6 fungal-type" evidence="8">
    <location>
        <begin position="21"/>
        <end position="54"/>
    </location>
</feature>
<dbReference type="GO" id="GO:0006351">
    <property type="term" value="P:DNA-templated transcription"/>
    <property type="evidence" value="ECO:0007669"/>
    <property type="project" value="InterPro"/>
</dbReference>
<dbReference type="Pfam" id="PF04082">
    <property type="entry name" value="Fungal_trans"/>
    <property type="match status" value="1"/>
</dbReference>
<dbReference type="eggNOG" id="ENOG502SIAM">
    <property type="taxonomic scope" value="Eukaryota"/>
</dbReference>
<organism evidence="9 10">
    <name type="scientific">Arthroderma otae (strain ATCC MYA-4605 / CBS 113480)</name>
    <name type="common">Microsporum canis</name>
    <dbReference type="NCBI Taxonomy" id="554155"/>
    <lineage>
        <taxon>Eukaryota</taxon>
        <taxon>Fungi</taxon>
        <taxon>Dikarya</taxon>
        <taxon>Ascomycota</taxon>
        <taxon>Pezizomycotina</taxon>
        <taxon>Eurotiomycetes</taxon>
        <taxon>Eurotiomycetidae</taxon>
        <taxon>Onygenales</taxon>
        <taxon>Arthrodermataceae</taxon>
        <taxon>Microsporum</taxon>
    </lineage>
</organism>
<dbReference type="PANTHER" id="PTHR47171">
    <property type="entry name" value="FARA-RELATED"/>
    <property type="match status" value="1"/>
</dbReference>
<dbReference type="RefSeq" id="XP_002845939.1">
    <property type="nucleotide sequence ID" value="XM_002845893.1"/>
</dbReference>
<dbReference type="GO" id="GO:0008270">
    <property type="term" value="F:zinc ion binding"/>
    <property type="evidence" value="ECO:0007669"/>
    <property type="project" value="InterPro"/>
</dbReference>
<gene>
    <name evidence="9" type="ORF">MCYG_05808</name>
</gene>
<feature type="region of interest" description="Disordered" evidence="7">
    <location>
        <begin position="627"/>
        <end position="659"/>
    </location>
</feature>
<dbReference type="Pfam" id="PF00172">
    <property type="entry name" value="Zn_clus"/>
    <property type="match status" value="1"/>
</dbReference>
<dbReference type="HOGENOM" id="CLU_006329_4_0_1"/>
<evidence type="ECO:0000256" key="4">
    <source>
        <dbReference type="ARBA" id="ARBA00023125"/>
    </source>
</evidence>
<evidence type="ECO:0000256" key="7">
    <source>
        <dbReference type="SAM" id="MobiDB-lite"/>
    </source>
</evidence>
<keyword evidence="2" id="KW-0862">Zinc</keyword>
<feature type="compositionally biased region" description="Low complexity" evidence="7">
    <location>
        <begin position="635"/>
        <end position="648"/>
    </location>
</feature>
<dbReference type="VEuPathDB" id="FungiDB:MCYG_05808"/>
<keyword evidence="4" id="KW-0238">DNA-binding</keyword>
<dbReference type="SMART" id="SM00066">
    <property type="entry name" value="GAL4"/>
    <property type="match status" value="1"/>
</dbReference>
<dbReference type="GeneID" id="9224239"/>
<feature type="region of interest" description="Disordered" evidence="7">
    <location>
        <begin position="77"/>
        <end position="98"/>
    </location>
</feature>
<evidence type="ECO:0000256" key="3">
    <source>
        <dbReference type="ARBA" id="ARBA00023015"/>
    </source>
</evidence>
<keyword evidence="5" id="KW-0804">Transcription</keyword>
<dbReference type="InterPro" id="IPR036864">
    <property type="entry name" value="Zn2-C6_fun-type_DNA-bd_sf"/>
</dbReference>
<keyword evidence="6" id="KW-0539">Nucleus</keyword>
<evidence type="ECO:0000256" key="6">
    <source>
        <dbReference type="ARBA" id="ARBA00023242"/>
    </source>
</evidence>